<dbReference type="Proteomes" id="UP000295783">
    <property type="component" value="Unassembled WGS sequence"/>
</dbReference>
<proteinExistence type="predicted"/>
<keyword evidence="3" id="KW-1185">Reference proteome</keyword>
<evidence type="ECO:0000313" key="3">
    <source>
        <dbReference type="Proteomes" id="UP000295783"/>
    </source>
</evidence>
<comment type="caution">
    <text evidence="2">The sequence shown here is derived from an EMBL/GenBank/DDBJ whole genome shotgun (WGS) entry which is preliminary data.</text>
</comment>
<reference evidence="2 3" key="1">
    <citation type="submission" date="2019-03" db="EMBL/GenBank/DDBJ databases">
        <title>Genomic Encyclopedia of Type Strains, Phase III (KMG-III): the genomes of soil and plant-associated and newly described type strains.</title>
        <authorList>
            <person name="Whitman W."/>
        </authorList>
    </citation>
    <scope>NUCLEOTIDE SEQUENCE [LARGE SCALE GENOMIC DNA]</scope>
    <source>
        <strain evidence="2 3">CGMCC 1.7660</strain>
    </source>
</reference>
<keyword evidence="1" id="KW-0472">Membrane</keyword>
<evidence type="ECO:0000256" key="1">
    <source>
        <dbReference type="SAM" id="Phobius"/>
    </source>
</evidence>
<organism evidence="2 3">
    <name type="scientific">Dongia mobilis</name>
    <dbReference type="NCBI Taxonomy" id="578943"/>
    <lineage>
        <taxon>Bacteria</taxon>
        <taxon>Pseudomonadati</taxon>
        <taxon>Pseudomonadota</taxon>
        <taxon>Alphaproteobacteria</taxon>
        <taxon>Rhodospirillales</taxon>
        <taxon>Dongiaceae</taxon>
        <taxon>Dongia</taxon>
    </lineage>
</organism>
<dbReference type="EMBL" id="SNYW01000008">
    <property type="protein sequence ID" value="TDQ82351.1"/>
    <property type="molecule type" value="Genomic_DNA"/>
</dbReference>
<feature type="transmembrane region" description="Helical" evidence="1">
    <location>
        <begin position="65"/>
        <end position="86"/>
    </location>
</feature>
<feature type="transmembrane region" description="Helical" evidence="1">
    <location>
        <begin position="36"/>
        <end position="59"/>
    </location>
</feature>
<accession>A0A4R6WS93</accession>
<keyword evidence="1" id="KW-0812">Transmembrane</keyword>
<dbReference type="RefSeq" id="WP_133613640.1">
    <property type="nucleotide sequence ID" value="NZ_SNYW01000008.1"/>
</dbReference>
<evidence type="ECO:0000313" key="2">
    <source>
        <dbReference type="EMBL" id="TDQ82351.1"/>
    </source>
</evidence>
<gene>
    <name evidence="2" type="ORF">A8950_2174</name>
</gene>
<dbReference type="AlphaFoldDB" id="A0A4R6WS93"/>
<sequence>MTLPHLDFVYGVVPLLMLAAYLWLQIRALRRFRRGWHRLACVPAAAMAITLLIGIVGGLQGANLAPLWFFLTLPVALLFLLALYAVKAIREMRRWGIIADRG</sequence>
<name>A0A4R6WS93_9PROT</name>
<feature type="transmembrane region" description="Helical" evidence="1">
    <location>
        <begin position="6"/>
        <end position="24"/>
    </location>
</feature>
<protein>
    <submittedName>
        <fullName evidence="2">Uncharacterized protein</fullName>
    </submittedName>
</protein>
<keyword evidence="1" id="KW-1133">Transmembrane helix</keyword>